<sequence>CISEESILEIYYAPMLPPEEVILKPNIIESSRL</sequence>
<dbReference type="EnsemblMetazoa" id="PPA42471.1">
    <property type="protein sequence ID" value="PPA42471.1"/>
    <property type="gene ID" value="WBGene00280840"/>
</dbReference>
<evidence type="ECO:0000313" key="1">
    <source>
        <dbReference type="EnsemblMetazoa" id="PPA42471.1"/>
    </source>
</evidence>
<accession>A0A8R1UWM4</accession>
<reference evidence="2" key="1">
    <citation type="journal article" date="2008" name="Nat. Genet.">
        <title>The Pristionchus pacificus genome provides a unique perspective on nematode lifestyle and parasitism.</title>
        <authorList>
            <person name="Dieterich C."/>
            <person name="Clifton S.W."/>
            <person name="Schuster L.N."/>
            <person name="Chinwalla A."/>
            <person name="Delehaunty K."/>
            <person name="Dinkelacker I."/>
            <person name="Fulton L."/>
            <person name="Fulton R."/>
            <person name="Godfrey J."/>
            <person name="Minx P."/>
            <person name="Mitreva M."/>
            <person name="Roeseler W."/>
            <person name="Tian H."/>
            <person name="Witte H."/>
            <person name="Yang S.P."/>
            <person name="Wilson R.K."/>
            <person name="Sommer R.J."/>
        </authorList>
    </citation>
    <scope>NUCLEOTIDE SEQUENCE [LARGE SCALE GENOMIC DNA]</scope>
    <source>
        <strain evidence="2">PS312</strain>
    </source>
</reference>
<protein>
    <submittedName>
        <fullName evidence="1">Uncharacterized protein</fullName>
    </submittedName>
</protein>
<evidence type="ECO:0000313" key="2">
    <source>
        <dbReference type="Proteomes" id="UP000005239"/>
    </source>
</evidence>
<accession>A0A2A6D2R6</accession>
<dbReference type="Proteomes" id="UP000005239">
    <property type="component" value="Unassembled WGS sequence"/>
</dbReference>
<name>A0A2A6D2R6_PRIPA</name>
<organism evidence="1 2">
    <name type="scientific">Pristionchus pacificus</name>
    <name type="common">Parasitic nematode worm</name>
    <dbReference type="NCBI Taxonomy" id="54126"/>
    <lineage>
        <taxon>Eukaryota</taxon>
        <taxon>Metazoa</taxon>
        <taxon>Ecdysozoa</taxon>
        <taxon>Nematoda</taxon>
        <taxon>Chromadorea</taxon>
        <taxon>Rhabditida</taxon>
        <taxon>Rhabditina</taxon>
        <taxon>Diplogasteromorpha</taxon>
        <taxon>Diplogasteroidea</taxon>
        <taxon>Neodiplogasteridae</taxon>
        <taxon>Pristionchus</taxon>
    </lineage>
</organism>
<proteinExistence type="predicted"/>
<gene>
    <name evidence="1" type="primary">WBGene00280840</name>
</gene>
<dbReference type="AlphaFoldDB" id="A0A2A6D2R6"/>
<reference evidence="1" key="2">
    <citation type="submission" date="2022-06" db="UniProtKB">
        <authorList>
            <consortium name="EnsemblMetazoa"/>
        </authorList>
    </citation>
    <scope>IDENTIFICATION</scope>
    <source>
        <strain evidence="1">PS312</strain>
    </source>
</reference>
<keyword evidence="2" id="KW-1185">Reference proteome</keyword>